<dbReference type="InterPro" id="IPR000326">
    <property type="entry name" value="PAP2/HPO"/>
</dbReference>
<organism evidence="3 4">
    <name type="scientific">Bacillus sonorensis</name>
    <dbReference type="NCBI Taxonomy" id="119858"/>
    <lineage>
        <taxon>Bacteria</taxon>
        <taxon>Bacillati</taxon>
        <taxon>Bacillota</taxon>
        <taxon>Bacilli</taxon>
        <taxon>Bacillales</taxon>
        <taxon>Bacillaceae</taxon>
        <taxon>Bacillus</taxon>
    </lineage>
</organism>
<dbReference type="RefSeq" id="WP_006636289.1">
    <property type="nucleotide sequence ID" value="NZ_BORD01000005.1"/>
</dbReference>
<gene>
    <name evidence="3" type="ORF">S101395_02316</name>
</gene>
<evidence type="ECO:0000259" key="2">
    <source>
        <dbReference type="SMART" id="SM00014"/>
    </source>
</evidence>
<dbReference type="PANTHER" id="PTHR14969">
    <property type="entry name" value="SPHINGOSINE-1-PHOSPHATE PHOSPHOHYDROLASE"/>
    <property type="match status" value="1"/>
</dbReference>
<dbReference type="SUPFAM" id="SSF48317">
    <property type="entry name" value="Acid phosphatase/Vanadium-dependent haloperoxidase"/>
    <property type="match status" value="1"/>
</dbReference>
<feature type="transmembrane region" description="Helical" evidence="1">
    <location>
        <begin position="176"/>
        <end position="193"/>
    </location>
</feature>
<keyword evidence="1" id="KW-0472">Membrane</keyword>
<keyword evidence="1" id="KW-1133">Transmembrane helix</keyword>
<evidence type="ECO:0000313" key="3">
    <source>
        <dbReference type="EMBL" id="ASB88824.1"/>
    </source>
</evidence>
<dbReference type="GeneID" id="92853732"/>
<keyword evidence="3" id="KW-0378">Hydrolase</keyword>
<keyword evidence="4" id="KW-1185">Reference proteome</keyword>
<dbReference type="EMBL" id="CP021920">
    <property type="protein sequence ID" value="ASB88824.1"/>
    <property type="molecule type" value="Genomic_DNA"/>
</dbReference>
<proteinExistence type="predicted"/>
<evidence type="ECO:0000256" key="1">
    <source>
        <dbReference type="SAM" id="Phobius"/>
    </source>
</evidence>
<dbReference type="Gene3D" id="1.20.144.10">
    <property type="entry name" value="Phosphatidic acid phosphatase type 2/haloperoxidase"/>
    <property type="match status" value="2"/>
</dbReference>
<dbReference type="Pfam" id="PF01569">
    <property type="entry name" value="PAP2"/>
    <property type="match status" value="1"/>
</dbReference>
<sequence length="203" mass="22833">MYKAITSAVLFIIMAVLIRVPFIQSIDANILQAVEGVRQPFLNQVFKVVTDIGSSSVMLPLILVLTLVLAVYKKAAATLYVYLLFIVERMANEGFKDWISRERPAFHPLVHETSYSFPSGHSMNAAAMYPFIVYVLIMHVPFFKRHQTSVTVLAGILIALIGISRIYLGVHYTTDVIGGFSLGMALFFIFKKIDENFPLVRQK</sequence>
<dbReference type="CDD" id="cd03392">
    <property type="entry name" value="PAP2_like_2"/>
    <property type="match status" value="1"/>
</dbReference>
<dbReference type="PANTHER" id="PTHR14969:SF13">
    <property type="entry name" value="AT30094P"/>
    <property type="match status" value="1"/>
</dbReference>
<dbReference type="SMART" id="SM00014">
    <property type="entry name" value="acidPPc"/>
    <property type="match status" value="1"/>
</dbReference>
<feature type="transmembrane region" description="Helical" evidence="1">
    <location>
        <begin position="52"/>
        <end position="72"/>
    </location>
</feature>
<keyword evidence="1" id="KW-0812">Transmembrane</keyword>
<feature type="transmembrane region" description="Helical" evidence="1">
    <location>
        <begin position="115"/>
        <end position="137"/>
    </location>
</feature>
<feature type="transmembrane region" description="Helical" evidence="1">
    <location>
        <begin position="149"/>
        <end position="170"/>
    </location>
</feature>
<dbReference type="GO" id="GO:0050380">
    <property type="term" value="F:undecaprenyl-diphosphatase activity"/>
    <property type="evidence" value="ECO:0007669"/>
    <property type="project" value="UniProtKB-EC"/>
</dbReference>
<protein>
    <submittedName>
        <fullName evidence="3">Undecaprenyl-diphosphate phosphatase</fullName>
        <ecNumber evidence="3">3.6.1.27</ecNumber>
    </submittedName>
</protein>
<name>A0ABM6LII3_9BACI</name>
<dbReference type="EC" id="3.6.1.27" evidence="3"/>
<reference evidence="3 4" key="1">
    <citation type="submission" date="2017-06" db="EMBL/GenBank/DDBJ databases">
        <title>Genome sequence of Bacillus sonorensis strain SRCM101395.</title>
        <authorList>
            <person name="Cho S.H."/>
        </authorList>
    </citation>
    <scope>NUCLEOTIDE SEQUENCE [LARGE SCALE GENOMIC DNA]</scope>
    <source>
        <strain evidence="3 4">SRCM101395</strain>
    </source>
</reference>
<evidence type="ECO:0000313" key="4">
    <source>
        <dbReference type="Proteomes" id="UP000196877"/>
    </source>
</evidence>
<feature type="domain" description="Phosphatidic acid phosphatase type 2/haloperoxidase" evidence="2">
    <location>
        <begin position="78"/>
        <end position="191"/>
    </location>
</feature>
<dbReference type="Proteomes" id="UP000196877">
    <property type="component" value="Chromosome"/>
</dbReference>
<accession>A0ABM6LII3</accession>
<dbReference type="InterPro" id="IPR036938">
    <property type="entry name" value="PAP2/HPO_sf"/>
</dbReference>